<accession>A0ABQ3MIC0</accession>
<reference evidence="2" key="1">
    <citation type="journal article" date="2019" name="Int. J. Syst. Evol. Microbiol.">
        <title>The Global Catalogue of Microorganisms (GCM) 10K type strain sequencing project: providing services to taxonomists for standard genome sequencing and annotation.</title>
        <authorList>
            <consortium name="The Broad Institute Genomics Platform"/>
            <consortium name="The Broad Institute Genome Sequencing Center for Infectious Disease"/>
            <person name="Wu L."/>
            <person name="Ma J."/>
        </authorList>
    </citation>
    <scope>NUCLEOTIDE SEQUENCE [LARGE SCALE GENOMIC DNA]</scope>
    <source>
        <strain evidence="2">CGMCC 4.7367</strain>
    </source>
</reference>
<sequence>MSSEELAVRAAQAEAKAHSGDFRGAAAELRALTKEYVREAGADDPGTLSVRLNLARVLGTAKQLKKAVDVCEPLLRDQVRVLGPEHADVLETRQLLANLRYQAGDPAGAAEELEELHTALSRLFVPTHDRITKVKRDIAFLKRAP</sequence>
<organism evidence="1 2">
    <name type="scientific">Lentzea cavernae</name>
    <dbReference type="NCBI Taxonomy" id="2020703"/>
    <lineage>
        <taxon>Bacteria</taxon>
        <taxon>Bacillati</taxon>
        <taxon>Actinomycetota</taxon>
        <taxon>Actinomycetes</taxon>
        <taxon>Pseudonocardiales</taxon>
        <taxon>Pseudonocardiaceae</taxon>
        <taxon>Lentzea</taxon>
    </lineage>
</organism>
<name>A0ABQ3MIC0_9PSEU</name>
<evidence type="ECO:0000313" key="1">
    <source>
        <dbReference type="EMBL" id="GHH45524.1"/>
    </source>
</evidence>
<dbReference type="SUPFAM" id="SSF48452">
    <property type="entry name" value="TPR-like"/>
    <property type="match status" value="1"/>
</dbReference>
<dbReference type="InterPro" id="IPR011990">
    <property type="entry name" value="TPR-like_helical_dom_sf"/>
</dbReference>
<dbReference type="Pfam" id="PF13374">
    <property type="entry name" value="TPR_10"/>
    <property type="match status" value="1"/>
</dbReference>
<dbReference type="Gene3D" id="1.25.40.10">
    <property type="entry name" value="Tetratricopeptide repeat domain"/>
    <property type="match status" value="1"/>
</dbReference>
<dbReference type="EMBL" id="BNAR01000007">
    <property type="protein sequence ID" value="GHH45524.1"/>
    <property type="molecule type" value="Genomic_DNA"/>
</dbReference>
<evidence type="ECO:0008006" key="3">
    <source>
        <dbReference type="Google" id="ProtNLM"/>
    </source>
</evidence>
<comment type="caution">
    <text evidence="1">The sequence shown here is derived from an EMBL/GenBank/DDBJ whole genome shotgun (WGS) entry which is preliminary data.</text>
</comment>
<proteinExistence type="predicted"/>
<protein>
    <recommendedName>
        <fullName evidence="3">Tetratricopeptide repeat-containing protein</fullName>
    </recommendedName>
</protein>
<keyword evidence="2" id="KW-1185">Reference proteome</keyword>
<evidence type="ECO:0000313" key="2">
    <source>
        <dbReference type="Proteomes" id="UP000605568"/>
    </source>
</evidence>
<dbReference type="Proteomes" id="UP000605568">
    <property type="component" value="Unassembled WGS sequence"/>
</dbReference>
<gene>
    <name evidence="1" type="ORF">GCM10017774_46540</name>
</gene>
<dbReference type="RefSeq" id="WP_191300924.1">
    <property type="nucleotide sequence ID" value="NZ_BNAR01000007.1"/>
</dbReference>